<dbReference type="EMBL" id="RQJX01000001">
    <property type="protein sequence ID" value="RQN10013.1"/>
    <property type="molecule type" value="Genomic_DNA"/>
</dbReference>
<dbReference type="InterPro" id="IPR039420">
    <property type="entry name" value="WalR-like"/>
</dbReference>
<dbReference type="PROSITE" id="PS50110">
    <property type="entry name" value="RESPONSE_REGULATORY"/>
    <property type="match status" value="1"/>
</dbReference>
<dbReference type="InterPro" id="IPR016032">
    <property type="entry name" value="Sig_transdc_resp-reg_C-effctor"/>
</dbReference>
<feature type="domain" description="Response regulatory" evidence="3">
    <location>
        <begin position="4"/>
        <end position="120"/>
    </location>
</feature>
<name>A0A3N6X8N6_9ACTN</name>
<dbReference type="RefSeq" id="WP_124235220.1">
    <property type="nucleotide sequence ID" value="NZ_JBHUFI010000007.1"/>
</dbReference>
<evidence type="ECO:0000256" key="2">
    <source>
        <dbReference type="PROSITE-ProRule" id="PRU00169"/>
    </source>
</evidence>
<accession>A0A3N6X8N6</accession>
<keyword evidence="1 4" id="KW-0238">DNA-binding</keyword>
<dbReference type="Gene3D" id="3.40.50.2300">
    <property type="match status" value="1"/>
</dbReference>
<dbReference type="PANTHER" id="PTHR43214">
    <property type="entry name" value="TWO-COMPONENT RESPONSE REGULATOR"/>
    <property type="match status" value="1"/>
</dbReference>
<gene>
    <name evidence="4" type="ORF">EHW97_00500</name>
</gene>
<dbReference type="SUPFAM" id="SSF46894">
    <property type="entry name" value="C-terminal effector domain of the bipartite response regulators"/>
    <property type="match status" value="1"/>
</dbReference>
<sequence length="229" mass="24682">MTVRAVVVDDSTVIRNSLLDLLPGITSVGTFATVEDMLAAELPDHDLVILDLHLANSGQPDVRQGVAAVRSVAQAGHRVCLYTQEERPFVLASCLMAGARGMVSKASSLEAAEAAFRDVAAGELVAPARVLGLLDVLTRRRSRSFIGPRQREVLVGRARGLTYAQLSRKLFLSESTLRGYWRELTTQICAYLEETSPADIERALGLAPGDLVDLDGPREVVDGGVTERT</sequence>
<keyword evidence="2" id="KW-0597">Phosphoprotein</keyword>
<dbReference type="GO" id="GO:0006355">
    <property type="term" value="P:regulation of DNA-templated transcription"/>
    <property type="evidence" value="ECO:0007669"/>
    <property type="project" value="InterPro"/>
</dbReference>
<dbReference type="GO" id="GO:0000160">
    <property type="term" value="P:phosphorelay signal transduction system"/>
    <property type="evidence" value="ECO:0007669"/>
    <property type="project" value="InterPro"/>
</dbReference>
<feature type="modified residue" description="4-aspartylphosphate" evidence="2">
    <location>
        <position position="51"/>
    </location>
</feature>
<evidence type="ECO:0000313" key="5">
    <source>
        <dbReference type="Proteomes" id="UP000275225"/>
    </source>
</evidence>
<dbReference type="SUPFAM" id="SSF52172">
    <property type="entry name" value="CheY-like"/>
    <property type="match status" value="1"/>
</dbReference>
<dbReference type="OrthoDB" id="3476822at2"/>
<dbReference type="InterPro" id="IPR011006">
    <property type="entry name" value="CheY-like_superfamily"/>
</dbReference>
<dbReference type="AlphaFoldDB" id="A0A3N6X8N6"/>
<organism evidence="4 5">
    <name type="scientific">Aeromicrobium camelliae</name>
    <dbReference type="NCBI Taxonomy" id="1538144"/>
    <lineage>
        <taxon>Bacteria</taxon>
        <taxon>Bacillati</taxon>
        <taxon>Actinomycetota</taxon>
        <taxon>Actinomycetes</taxon>
        <taxon>Propionibacteriales</taxon>
        <taxon>Nocardioidaceae</taxon>
        <taxon>Aeromicrobium</taxon>
    </lineage>
</organism>
<protein>
    <submittedName>
        <fullName evidence="4">DNA-binding response regulator</fullName>
    </submittedName>
</protein>
<dbReference type="PANTHER" id="PTHR43214:SF43">
    <property type="entry name" value="TWO-COMPONENT RESPONSE REGULATOR"/>
    <property type="match status" value="1"/>
</dbReference>
<comment type="caution">
    <text evidence="4">The sequence shown here is derived from an EMBL/GenBank/DDBJ whole genome shotgun (WGS) entry which is preliminary data.</text>
</comment>
<dbReference type="Proteomes" id="UP000275225">
    <property type="component" value="Unassembled WGS sequence"/>
</dbReference>
<evidence type="ECO:0000313" key="4">
    <source>
        <dbReference type="EMBL" id="RQN10013.1"/>
    </source>
</evidence>
<evidence type="ECO:0000259" key="3">
    <source>
        <dbReference type="PROSITE" id="PS50110"/>
    </source>
</evidence>
<evidence type="ECO:0000256" key="1">
    <source>
        <dbReference type="ARBA" id="ARBA00023125"/>
    </source>
</evidence>
<reference evidence="4 5" key="1">
    <citation type="submission" date="2018-11" db="EMBL/GenBank/DDBJ databases">
        <authorList>
            <person name="Li F."/>
        </authorList>
    </citation>
    <scope>NUCLEOTIDE SEQUENCE [LARGE SCALE GENOMIC DNA]</scope>
    <source>
        <strain evidence="4 5">YS17T</strain>
    </source>
</reference>
<dbReference type="InterPro" id="IPR001789">
    <property type="entry name" value="Sig_transdc_resp-reg_receiver"/>
</dbReference>
<dbReference type="GO" id="GO:0003677">
    <property type="term" value="F:DNA binding"/>
    <property type="evidence" value="ECO:0007669"/>
    <property type="project" value="UniProtKB-KW"/>
</dbReference>
<proteinExistence type="predicted"/>
<keyword evidence="5" id="KW-1185">Reference proteome</keyword>